<dbReference type="InterPro" id="IPR036390">
    <property type="entry name" value="WH_DNA-bd_sf"/>
</dbReference>
<dbReference type="Proteomes" id="UP001150001">
    <property type="component" value="Unassembled WGS sequence"/>
</dbReference>
<sequence length="76" mass="8463">MILSELKLCIEQSGSISRRELAKKFAMSEDGVDAMLSVWIKKGKISRFVDTNASNNVTRIRYAKVKADALALNVTM</sequence>
<comment type="caution">
    <text evidence="3">The sequence shown here is derived from an EMBL/GenBank/DDBJ whole genome shotgun (WGS) entry which is preliminary data.</text>
</comment>
<name>A0A178JC74_9VIBR</name>
<evidence type="ECO:0000313" key="4">
    <source>
        <dbReference type="Proteomes" id="UP000094761"/>
    </source>
</evidence>
<evidence type="ECO:0000313" key="3">
    <source>
        <dbReference type="EMBL" id="OAM99844.1"/>
    </source>
</evidence>
<protein>
    <submittedName>
        <fullName evidence="2">FeoC-like transcriptional regulator</fullName>
    </submittedName>
    <submittedName>
        <fullName evidence="3">Iron transporter FeoC</fullName>
    </submittedName>
</protein>
<dbReference type="EMBL" id="LUAX01000001">
    <property type="protein sequence ID" value="OAM99844.1"/>
    <property type="molecule type" value="Genomic_DNA"/>
</dbReference>
<reference evidence="3 4" key="1">
    <citation type="submission" date="2016-03" db="EMBL/GenBank/DDBJ databases">
        <title>Draft genome sequence of the Vibrio tubiashii subs. europaeus.</title>
        <authorList>
            <person name="Spinard E."/>
            <person name="Dubert J."/>
            <person name="Nelson D.R."/>
            <person name="Barja J.L."/>
        </authorList>
    </citation>
    <scope>NUCLEOTIDE SEQUENCE [LARGE SCALE GENOMIC DNA]</scope>
    <source>
        <strain evidence="4">PP-638</strain>
        <strain evidence="3">PP2-638</strain>
    </source>
</reference>
<dbReference type="Proteomes" id="UP000094761">
    <property type="component" value="Unassembled WGS sequence"/>
</dbReference>
<dbReference type="Pfam" id="PF09012">
    <property type="entry name" value="FeoC"/>
    <property type="match status" value="1"/>
</dbReference>
<dbReference type="OrthoDB" id="467062at2"/>
<reference evidence="2" key="2">
    <citation type="submission" date="2022-11" db="EMBL/GenBank/DDBJ databases">
        <title>Role of the vibriolysin VemA secreted by the emergent pathogen Vibrio europaeus in the colonization of Manila clam mucus.</title>
        <authorList>
            <person name="Martinez C."/>
            <person name="Rodriguez S."/>
            <person name="Vences A."/>
            <person name="Barja J.L."/>
            <person name="Toranzo A.E."/>
            <person name="Dubert J."/>
        </authorList>
    </citation>
    <scope>NUCLEOTIDE SEQUENCE</scope>
    <source>
        <strain evidence="2">3454</strain>
    </source>
</reference>
<gene>
    <name evidence="3" type="ORF">AZ468_01630</name>
    <name evidence="2" type="ORF">OPW20_11065</name>
</gene>
<organism evidence="3 4">
    <name type="scientific">Vibrio europaeus</name>
    <dbReference type="NCBI Taxonomy" id="300876"/>
    <lineage>
        <taxon>Bacteria</taxon>
        <taxon>Pseudomonadati</taxon>
        <taxon>Pseudomonadota</taxon>
        <taxon>Gammaproteobacteria</taxon>
        <taxon>Vibrionales</taxon>
        <taxon>Vibrionaceae</taxon>
        <taxon>Vibrio</taxon>
        <taxon>Vibrio oreintalis group</taxon>
    </lineage>
</organism>
<dbReference type="Gene3D" id="1.10.10.10">
    <property type="entry name" value="Winged helix-like DNA-binding domain superfamily/Winged helix DNA-binding domain"/>
    <property type="match status" value="1"/>
</dbReference>
<proteinExistence type="predicted"/>
<dbReference type="SUPFAM" id="SSF46785">
    <property type="entry name" value="Winged helix' DNA-binding domain"/>
    <property type="match status" value="1"/>
</dbReference>
<dbReference type="EMBL" id="JAPFIT010000013">
    <property type="protein sequence ID" value="MDC5740611.1"/>
    <property type="molecule type" value="Genomic_DNA"/>
</dbReference>
<dbReference type="RefSeq" id="WP_069665825.1">
    <property type="nucleotide sequence ID" value="NZ_JAPFIM010000021.1"/>
</dbReference>
<dbReference type="GeneID" id="78074374"/>
<dbReference type="InterPro" id="IPR036388">
    <property type="entry name" value="WH-like_DNA-bd_sf"/>
</dbReference>
<dbReference type="InterPro" id="IPR015102">
    <property type="entry name" value="Tscrpt_reg_HTH_FeoC"/>
</dbReference>
<evidence type="ECO:0000313" key="5">
    <source>
        <dbReference type="Proteomes" id="UP001150001"/>
    </source>
</evidence>
<evidence type="ECO:0000259" key="1">
    <source>
        <dbReference type="Pfam" id="PF09012"/>
    </source>
</evidence>
<accession>A0A178JC74</accession>
<evidence type="ECO:0000313" key="2">
    <source>
        <dbReference type="EMBL" id="MDC5740611.1"/>
    </source>
</evidence>
<keyword evidence="5" id="KW-1185">Reference proteome</keyword>
<dbReference type="AlphaFoldDB" id="A0A178JC74"/>
<feature type="domain" description="Transcriptional regulator HTH-type FeoC" evidence="1">
    <location>
        <begin position="2"/>
        <end position="47"/>
    </location>
</feature>